<dbReference type="Pfam" id="PF17765">
    <property type="entry name" value="MLTR_LBD"/>
    <property type="match status" value="1"/>
</dbReference>
<dbReference type="PANTHER" id="PTHR35010:SF2">
    <property type="entry name" value="BLL4672 PROTEIN"/>
    <property type="match status" value="1"/>
</dbReference>
<dbReference type="Proteomes" id="UP001597114">
    <property type="component" value="Unassembled WGS sequence"/>
</dbReference>
<comment type="caution">
    <text evidence="2">The sequence shown here is derived from an EMBL/GenBank/DDBJ whole genome shotgun (WGS) entry which is preliminary data.</text>
</comment>
<keyword evidence="3" id="KW-1185">Reference proteome</keyword>
<dbReference type="InterPro" id="IPR001387">
    <property type="entry name" value="Cro/C1-type_HTH"/>
</dbReference>
<dbReference type="PROSITE" id="PS50943">
    <property type="entry name" value="HTH_CROC1"/>
    <property type="match status" value="1"/>
</dbReference>
<dbReference type="Gene3D" id="1.10.260.40">
    <property type="entry name" value="lambda repressor-like DNA-binding domains"/>
    <property type="match status" value="1"/>
</dbReference>
<protein>
    <submittedName>
        <fullName evidence="2">Helix-turn-helix transcriptional regulator</fullName>
    </submittedName>
</protein>
<name>A0ABW4F5J6_9PSEU</name>
<dbReference type="Gene3D" id="3.30.450.180">
    <property type="match status" value="1"/>
</dbReference>
<evidence type="ECO:0000259" key="1">
    <source>
        <dbReference type="PROSITE" id="PS50943"/>
    </source>
</evidence>
<dbReference type="InterPro" id="IPR041413">
    <property type="entry name" value="MLTR_LBD"/>
</dbReference>
<feature type="domain" description="HTH cro/C1-type" evidence="1">
    <location>
        <begin position="34"/>
        <end position="81"/>
    </location>
</feature>
<dbReference type="PANTHER" id="PTHR35010">
    <property type="entry name" value="BLL4672 PROTEIN-RELATED"/>
    <property type="match status" value="1"/>
</dbReference>
<dbReference type="SMART" id="SM00530">
    <property type="entry name" value="HTH_XRE"/>
    <property type="match status" value="1"/>
</dbReference>
<reference evidence="3" key="1">
    <citation type="journal article" date="2019" name="Int. J. Syst. Evol. Microbiol.">
        <title>The Global Catalogue of Microorganisms (GCM) 10K type strain sequencing project: providing services to taxonomists for standard genome sequencing and annotation.</title>
        <authorList>
            <consortium name="The Broad Institute Genomics Platform"/>
            <consortium name="The Broad Institute Genome Sequencing Center for Infectious Disease"/>
            <person name="Wu L."/>
            <person name="Ma J."/>
        </authorList>
    </citation>
    <scope>NUCLEOTIDE SEQUENCE [LARGE SCALE GENOMIC DNA]</scope>
    <source>
        <strain evidence="3">CCM 7043</strain>
    </source>
</reference>
<dbReference type="Pfam" id="PF13560">
    <property type="entry name" value="HTH_31"/>
    <property type="match status" value="1"/>
</dbReference>
<evidence type="ECO:0000313" key="3">
    <source>
        <dbReference type="Proteomes" id="UP001597114"/>
    </source>
</evidence>
<proteinExistence type="predicted"/>
<accession>A0ABW4F5J6</accession>
<gene>
    <name evidence="2" type="ORF">ACFSJD_36075</name>
</gene>
<evidence type="ECO:0000313" key="2">
    <source>
        <dbReference type="EMBL" id="MFD1522953.1"/>
    </source>
</evidence>
<dbReference type="CDD" id="cd00093">
    <property type="entry name" value="HTH_XRE"/>
    <property type="match status" value="1"/>
</dbReference>
<sequence length="270" mass="30255">MPHSELGEFLRTRRAKVPPELVGITSAGHRRVSGLRRDEVASDAGVSVEYYRRIEQGRELHPSEQVLASLARTLRLTVDEQRHLYALAGVAWRLDEGLASRPVPSELLTLLDSWKEAGAIVLDPVLDILAMNERAKDLFSGFRSTRNLLEMVLLDPAARTFFVEWEASAEATVANLRASADFAAVPTRLRQLMATLRRESPHFPELWARHDVRPKMHETKELLHHHRGLLTIDFHAFGVASAPGHQLLVYHEREPFLAPSQAVPPGISLG</sequence>
<dbReference type="SUPFAM" id="SSF47413">
    <property type="entry name" value="lambda repressor-like DNA-binding domains"/>
    <property type="match status" value="1"/>
</dbReference>
<organism evidence="2 3">
    <name type="scientific">Pseudonocardia yunnanensis</name>
    <dbReference type="NCBI Taxonomy" id="58107"/>
    <lineage>
        <taxon>Bacteria</taxon>
        <taxon>Bacillati</taxon>
        <taxon>Actinomycetota</taxon>
        <taxon>Actinomycetes</taxon>
        <taxon>Pseudonocardiales</taxon>
        <taxon>Pseudonocardiaceae</taxon>
        <taxon>Pseudonocardia</taxon>
    </lineage>
</organism>
<dbReference type="InterPro" id="IPR010982">
    <property type="entry name" value="Lambda_DNA-bd_dom_sf"/>
</dbReference>
<dbReference type="EMBL" id="JBHUCO010000054">
    <property type="protein sequence ID" value="MFD1522953.1"/>
    <property type="molecule type" value="Genomic_DNA"/>
</dbReference>
<dbReference type="RefSeq" id="WP_344725019.1">
    <property type="nucleotide sequence ID" value="NZ_BAAAUS010000028.1"/>
</dbReference>